<dbReference type="Gene3D" id="3.90.226.10">
    <property type="entry name" value="2-enoyl-CoA Hydratase, Chain A, domain 1"/>
    <property type="match status" value="1"/>
</dbReference>
<dbReference type="PANTHER" id="PTHR43388:SF1">
    <property type="entry name" value="HYDROGENASE MATURATION FACTOR HOXX"/>
    <property type="match status" value="1"/>
</dbReference>
<dbReference type="InterPro" id="IPR009188">
    <property type="entry name" value="NiFe-hyd_mat_HypX/HoxX"/>
</dbReference>
<dbReference type="InterPro" id="IPR047180">
    <property type="entry name" value="HoxX-like"/>
</dbReference>
<dbReference type="InterPro" id="IPR029045">
    <property type="entry name" value="ClpP/crotonase-like_dom_sf"/>
</dbReference>
<organism evidence="2 3">
    <name type="scientific">Azoarcus taiwanensis</name>
    <dbReference type="NCBI Taxonomy" id="666964"/>
    <lineage>
        <taxon>Bacteria</taxon>
        <taxon>Pseudomonadati</taxon>
        <taxon>Pseudomonadota</taxon>
        <taxon>Betaproteobacteria</taxon>
        <taxon>Rhodocyclales</taxon>
        <taxon>Zoogloeaceae</taxon>
        <taxon>Azoarcus</taxon>
    </lineage>
</organism>
<feature type="domain" description="Formyl transferase C-terminal" evidence="1">
    <location>
        <begin position="177"/>
        <end position="261"/>
    </location>
</feature>
<dbReference type="Pfam" id="PF00378">
    <property type="entry name" value="ECH_1"/>
    <property type="match status" value="1"/>
</dbReference>
<protein>
    <submittedName>
        <fullName evidence="2">Hydrogenase maturation protein</fullName>
    </submittedName>
</protein>
<keyword evidence="3" id="KW-1185">Reference proteome</keyword>
<dbReference type="InterPro" id="IPR001753">
    <property type="entry name" value="Enoyl-CoA_hydra/iso"/>
</dbReference>
<dbReference type="SUPFAM" id="SSF52096">
    <property type="entry name" value="ClpP/crotonase"/>
    <property type="match status" value="1"/>
</dbReference>
<evidence type="ECO:0000259" key="1">
    <source>
        <dbReference type="Pfam" id="PF02911"/>
    </source>
</evidence>
<dbReference type="PANTHER" id="PTHR43388">
    <property type="entry name" value="HYDROGENASE MATURATION FACTOR HOXX"/>
    <property type="match status" value="1"/>
</dbReference>
<evidence type="ECO:0000313" key="2">
    <source>
        <dbReference type="EMBL" id="NMG01401.1"/>
    </source>
</evidence>
<accession>A0A972J7C2</accession>
<gene>
    <name evidence="2" type="ORF">GPA21_00240</name>
</gene>
<dbReference type="SUPFAM" id="SSF53328">
    <property type="entry name" value="Formyltransferase"/>
    <property type="match status" value="1"/>
</dbReference>
<dbReference type="InterPro" id="IPR005793">
    <property type="entry name" value="Formyl_trans_C"/>
</dbReference>
<proteinExistence type="predicted"/>
<dbReference type="CDD" id="cd08701">
    <property type="entry name" value="FMT_C_HypX"/>
    <property type="match status" value="1"/>
</dbReference>
<dbReference type="PIRSF" id="PIRSF006787">
    <property type="entry name" value="Hydrgn_mat_HoxX"/>
    <property type="match status" value="1"/>
</dbReference>
<dbReference type="CDD" id="cd08650">
    <property type="entry name" value="FMT_core_HypX_N"/>
    <property type="match status" value="1"/>
</dbReference>
<dbReference type="Pfam" id="PF02911">
    <property type="entry name" value="Formyl_trans_C"/>
    <property type="match status" value="1"/>
</dbReference>
<dbReference type="InterPro" id="IPR036477">
    <property type="entry name" value="Formyl_transf_N_sf"/>
</dbReference>
<dbReference type="AlphaFoldDB" id="A0A972J7C2"/>
<dbReference type="SUPFAM" id="SSF50486">
    <property type="entry name" value="FMT C-terminal domain-like"/>
    <property type="match status" value="1"/>
</dbReference>
<dbReference type="InterPro" id="IPR011034">
    <property type="entry name" value="Formyl_transferase-like_C_sf"/>
</dbReference>
<comment type="caution">
    <text evidence="2">The sequence shown here is derived from an EMBL/GenBank/DDBJ whole genome shotgun (WGS) entry which is preliminary data.</text>
</comment>
<dbReference type="Proteomes" id="UP000599523">
    <property type="component" value="Unassembled WGS sequence"/>
</dbReference>
<dbReference type="EMBL" id="WTVM01000001">
    <property type="protein sequence ID" value="NMG01401.1"/>
    <property type="molecule type" value="Genomic_DNA"/>
</dbReference>
<evidence type="ECO:0000313" key="3">
    <source>
        <dbReference type="Proteomes" id="UP000599523"/>
    </source>
</evidence>
<reference evidence="2" key="1">
    <citation type="submission" date="2019-12" db="EMBL/GenBank/DDBJ databases">
        <title>Comparative genomics gives insights into the taxonomy of the Azoarcus-Aromatoleum group and reveals separate origins of nif in the plant-associated Azoarcus and non-plant-associated Aromatoleum sub-groups.</title>
        <authorList>
            <person name="Lafos M."/>
            <person name="Maluk M."/>
            <person name="Batista M."/>
            <person name="Junghare M."/>
            <person name="Carmona M."/>
            <person name="Faoro H."/>
            <person name="Cruz L.M."/>
            <person name="Battistoni F."/>
            <person name="De Souza E."/>
            <person name="Pedrosa F."/>
            <person name="Chen W.-M."/>
            <person name="Poole P.S."/>
            <person name="Dixon R.A."/>
            <person name="James E.K."/>
        </authorList>
    </citation>
    <scope>NUCLEOTIDE SEQUENCE</scope>
    <source>
        <strain evidence="2">NSC3</strain>
    </source>
</reference>
<name>A0A972J7C2_9RHOO</name>
<dbReference type="CDD" id="cd06558">
    <property type="entry name" value="crotonase-like"/>
    <property type="match status" value="1"/>
</dbReference>
<sequence length="590" mass="64022">MRVLLLTHSFNSLTQRLYAELAEEGHTVSVELDIADSVTEEAVALFKPDVVVASFLKRAVPASVWQRELVLIVHPGIVGDRGPSALDCAIMNDEPDWGVTVLQAEAEMDAGPVWASVGFPMRAATKASLYRNEVTEAALDAVREALSRVPDWRAGCWQPTPLAAFGQTRGQARPLMRQHDRAIDWQREPTARVLARIRAADGFPGVADELFGTRCHLFDASPAVVDCPPGAPGELVARRGGALLRATCDGAVWIGHVKRADAPHPFKLPAAEAFAAEAAALPEWATHPSSLSRSPAGGELHYRESADGRVGYLAFEFYNGAMSTTQCEALTAALHEAAQRPTRVLVLEGGGDFWSNGIHLNAIEAADSPADESWRNINAIDDACLAILTMTDKLTVAAVRGNAGAGGCFLALAADEVWLRDGVILNPHYRNMGNLYGSEYWTYLLPRRVGAEDAAAIMHNRLPLLARKAVASGFADAVLAGGREAFAKVCAQRAQALANDPALAQRIARKAARRAADEAARPLAEYRASELAHMRRNFYGFDPSYHVARYHFVLKSPHSWTPRHLARHRDLGWRVPDQAGERSEPISNTA</sequence>
<dbReference type="Gene3D" id="3.40.50.12230">
    <property type="match status" value="1"/>
</dbReference>
<dbReference type="GO" id="GO:0003824">
    <property type="term" value="F:catalytic activity"/>
    <property type="evidence" value="ECO:0007669"/>
    <property type="project" value="InterPro"/>
</dbReference>